<sequence length="712" mass="78848">MKRKILSILLVAVMLLSAIAGLVGCGKSNFASTKIASDKGAEIGNLKKDGWIVSVPAGAFDGDVSVIVAKASESEDALLTTPIDISVEGMEQVRLNRPVKITMKLDKKNIPDAESFDRMVMAYWNGSEWEPIIPDPVRLSEGYLEFETWHFSSYSGKLMNREEQIKLYAHKMAVDSVSNEVKDPTYIEKIKAVCNDYFDGVGLYAGETREIIIDRALEMNIIPTTQELAAKGDIEALTYECGKILAEATVDMVQENPLVKESLMEGLGKLGTLTEGAEALYNGDYKTAVVEFTDLGVTLFGGAAGGAVTAIKSIGDLSKAAVEQGIMAWKDYEMECAYKSYAGLAKEGAYGYTLNSGDWETLKIQMRGYYNRLLSEKKEAWRRLHGKDSLTNAEIKMLEDYVEADLKEQFDKRLANENLIEAKATEYEKIIGSFKDANLLNRLENGYKYDMTIEQRLKSLFTIRQVILKMVGEDISVFGSEKNREDNLSMAIAMWLGYGKDRTKFYDWMREQGYLKKAGAVTEGYWLLVRSFDNKYETSAADDSYSESWSGGSGSYTYRCKTTFDYSYSGSTHDNCKGEFVENIGTASSPNGRYSGGEPVTLDLSIKANTSSNICFHLGASLGAAITPINHDDPFVSYGTDTSLYDITEKHTKSYIWTEKNDTNTGYTGMRVTVGGTMPAGSADGDKVYIVVGFTGGNQIIATAYEYEWHIK</sequence>
<dbReference type="Proteomes" id="UP000198625">
    <property type="component" value="Unassembled WGS sequence"/>
</dbReference>
<dbReference type="RefSeq" id="WP_091725503.1">
    <property type="nucleotide sequence ID" value="NZ_FNQE01000001.1"/>
</dbReference>
<gene>
    <name evidence="1" type="ORF">SAMN05660462_00014</name>
</gene>
<reference evidence="1 2" key="1">
    <citation type="submission" date="2016-10" db="EMBL/GenBank/DDBJ databases">
        <authorList>
            <person name="de Groot N.N."/>
        </authorList>
    </citation>
    <scope>NUCLEOTIDE SEQUENCE [LARGE SCALE GENOMIC DNA]</scope>
    <source>
        <strain evidence="1 2">DSM 21650</strain>
    </source>
</reference>
<protein>
    <submittedName>
        <fullName evidence="1">Uncharacterized protein</fullName>
    </submittedName>
</protein>
<evidence type="ECO:0000313" key="2">
    <source>
        <dbReference type="Proteomes" id="UP000198625"/>
    </source>
</evidence>
<evidence type="ECO:0000313" key="1">
    <source>
        <dbReference type="EMBL" id="SDY43266.1"/>
    </source>
</evidence>
<name>A0A1H3JTM3_9FIRM</name>
<dbReference type="STRING" id="415015.SAMN05660462_00014"/>
<dbReference type="AlphaFoldDB" id="A0A1H3JTM3"/>
<proteinExistence type="predicted"/>
<dbReference type="EMBL" id="FNQE01000001">
    <property type="protein sequence ID" value="SDY43266.1"/>
    <property type="molecule type" value="Genomic_DNA"/>
</dbReference>
<keyword evidence="2" id="KW-1185">Reference proteome</keyword>
<dbReference type="OrthoDB" id="1096764at2"/>
<dbReference type="PROSITE" id="PS51257">
    <property type="entry name" value="PROKAR_LIPOPROTEIN"/>
    <property type="match status" value="1"/>
</dbReference>
<organism evidence="1 2">
    <name type="scientific">Proteiniborus ethanoligenes</name>
    <dbReference type="NCBI Taxonomy" id="415015"/>
    <lineage>
        <taxon>Bacteria</taxon>
        <taxon>Bacillati</taxon>
        <taxon>Bacillota</taxon>
        <taxon>Clostridia</taxon>
        <taxon>Eubacteriales</taxon>
        <taxon>Proteiniborus</taxon>
    </lineage>
</organism>
<accession>A0A1H3JTM3</accession>